<evidence type="ECO:0000256" key="5">
    <source>
        <dbReference type="ARBA" id="ARBA00023004"/>
    </source>
</evidence>
<dbReference type="KEGG" id="bpz:BP1026B_II0672"/>
<dbReference type="GO" id="GO:0005737">
    <property type="term" value="C:cytoplasm"/>
    <property type="evidence" value="ECO:0007669"/>
    <property type="project" value="TreeGrafter"/>
</dbReference>
<protein>
    <submittedName>
        <fullName evidence="7">TauD/TfdA family dioxygenase</fullName>
    </submittedName>
</protein>
<reference evidence="7 8" key="1">
    <citation type="journal article" date="2012" name="PLoS ONE">
        <title>Evolution of Burkholderia pseudomallei in recurrent melioidosis.</title>
        <authorList>
            <person name="Hayden H.S."/>
            <person name="Lim R."/>
            <person name="Brittnacher M.J."/>
            <person name="Sims E.H."/>
            <person name="Ramage E.R."/>
            <person name="Fong C."/>
            <person name="Wu Z."/>
            <person name="Crist E."/>
            <person name="Chang J."/>
            <person name="Zhou Y."/>
            <person name="Radey M."/>
            <person name="Rohmer L."/>
            <person name="Haugen E."/>
            <person name="Gillett W."/>
            <person name="Wuthiekanun V."/>
            <person name="Peacock S.J."/>
            <person name="Kaul R."/>
            <person name="Miller S.I."/>
            <person name="Manoil C."/>
            <person name="Jacobs M.A."/>
        </authorList>
    </citation>
    <scope>NUCLEOTIDE SEQUENCE [LARGE SCALE GENOMIC DNA]</scope>
    <source>
        <strain evidence="7 8">1026b</strain>
    </source>
</reference>
<dbReference type="InterPro" id="IPR003819">
    <property type="entry name" value="TauD/TfdA-like"/>
</dbReference>
<dbReference type="Gene3D" id="3.60.130.10">
    <property type="entry name" value="Clavaminate synthase-like"/>
    <property type="match status" value="1"/>
</dbReference>
<dbReference type="AlphaFoldDB" id="A0A0H3HSS7"/>
<evidence type="ECO:0000313" key="7">
    <source>
        <dbReference type="EMBL" id="AFI68932.1"/>
    </source>
</evidence>
<dbReference type="GO" id="GO:0046872">
    <property type="term" value="F:metal ion binding"/>
    <property type="evidence" value="ECO:0007669"/>
    <property type="project" value="UniProtKB-KW"/>
</dbReference>
<evidence type="ECO:0000256" key="2">
    <source>
        <dbReference type="ARBA" id="ARBA00022723"/>
    </source>
</evidence>
<sequence length="292" mass="33476">MSETITRRKVAYKTLSNALGTEVYGFDSPFPHDAEAVRALIEAWHAGGICRLRRQRLDMAEFVEFSRIFGRPERALNQERKLTSREDLPELMIVSNILENGVSIGHLGSKEAYWHTDMCYTDVPPIASILYAIEVPARGGNTEFMNMYRVHDALPASLRRQIAGLSIKHDRSYTAVGELRYGFDSVVDVTTCPGSIHPIVRVHPVTQRPYLYLGRRLNAYVVGLPVGESEALLDELWRYTRLDGVTWTQRWEVGDIMIWDNRCTMHRRDAFDANARRLMWRTQIQADPARPL</sequence>
<dbReference type="InterPro" id="IPR042098">
    <property type="entry name" value="TauD-like_sf"/>
</dbReference>
<dbReference type="Pfam" id="PF02668">
    <property type="entry name" value="TauD"/>
    <property type="match status" value="1"/>
</dbReference>
<accession>A0A0H3HSS7</accession>
<keyword evidence="2" id="KW-0479">Metal-binding</keyword>
<evidence type="ECO:0000313" key="8">
    <source>
        <dbReference type="Proteomes" id="UP000010087"/>
    </source>
</evidence>
<keyword evidence="5" id="KW-0408">Iron</keyword>
<proteinExistence type="inferred from homology"/>
<dbReference type="RefSeq" id="WP_004551435.1">
    <property type="nucleotide sequence ID" value="NC_017832.1"/>
</dbReference>
<keyword evidence="4" id="KW-0560">Oxidoreductase</keyword>
<evidence type="ECO:0000256" key="1">
    <source>
        <dbReference type="ARBA" id="ARBA00005896"/>
    </source>
</evidence>
<comment type="similarity">
    <text evidence="1">Belongs to the TfdA dioxygenase family.</text>
</comment>
<dbReference type="PATRIC" id="fig|884204.3.peg.4850"/>
<dbReference type="EMBL" id="CP002834">
    <property type="protein sequence ID" value="AFI68932.1"/>
    <property type="molecule type" value="Genomic_DNA"/>
</dbReference>
<evidence type="ECO:0000256" key="4">
    <source>
        <dbReference type="ARBA" id="ARBA00023002"/>
    </source>
</evidence>
<gene>
    <name evidence="7" type="ordered locus">BP1026B_II0672</name>
</gene>
<dbReference type="PANTHER" id="PTHR30468:SF1">
    <property type="entry name" value="ALPHA-KETOGLUTARATE-DEPENDENT SULFONATE DIOXYGENASE"/>
    <property type="match status" value="1"/>
</dbReference>
<evidence type="ECO:0000256" key="3">
    <source>
        <dbReference type="ARBA" id="ARBA00022964"/>
    </source>
</evidence>
<keyword evidence="3 7" id="KW-0223">Dioxygenase</keyword>
<dbReference type="GO" id="GO:0006790">
    <property type="term" value="P:sulfur compound metabolic process"/>
    <property type="evidence" value="ECO:0007669"/>
    <property type="project" value="TreeGrafter"/>
</dbReference>
<organism evidence="7 8">
    <name type="scientific">Burkholderia pseudomallei (strain 1026b)</name>
    <dbReference type="NCBI Taxonomy" id="884204"/>
    <lineage>
        <taxon>Bacteria</taxon>
        <taxon>Pseudomonadati</taxon>
        <taxon>Pseudomonadota</taxon>
        <taxon>Betaproteobacteria</taxon>
        <taxon>Burkholderiales</taxon>
        <taxon>Burkholderiaceae</taxon>
        <taxon>Burkholderia</taxon>
        <taxon>pseudomallei group</taxon>
    </lineage>
</organism>
<dbReference type="InterPro" id="IPR051323">
    <property type="entry name" value="AtsK-like"/>
</dbReference>
<dbReference type="SUPFAM" id="SSF51197">
    <property type="entry name" value="Clavaminate synthase-like"/>
    <property type="match status" value="1"/>
</dbReference>
<feature type="domain" description="TauD/TfdA-like" evidence="6">
    <location>
        <begin position="13"/>
        <end position="282"/>
    </location>
</feature>
<dbReference type="GO" id="GO:0000908">
    <property type="term" value="F:taurine dioxygenase activity"/>
    <property type="evidence" value="ECO:0007669"/>
    <property type="project" value="TreeGrafter"/>
</dbReference>
<name>A0A0H3HSS7_BURP2</name>
<dbReference type="PANTHER" id="PTHR30468">
    <property type="entry name" value="ALPHA-KETOGLUTARATE-DEPENDENT SULFONATE DIOXYGENASE"/>
    <property type="match status" value="1"/>
</dbReference>
<evidence type="ECO:0000259" key="6">
    <source>
        <dbReference type="Pfam" id="PF02668"/>
    </source>
</evidence>
<dbReference type="Proteomes" id="UP000010087">
    <property type="component" value="Chromosome 2"/>
</dbReference>